<feature type="transmembrane region" description="Helical" evidence="7">
    <location>
        <begin position="12"/>
        <end position="37"/>
    </location>
</feature>
<evidence type="ECO:0000256" key="1">
    <source>
        <dbReference type="ARBA" id="ARBA00004651"/>
    </source>
</evidence>
<feature type="transmembrane region" description="Helical" evidence="7">
    <location>
        <begin position="110"/>
        <end position="131"/>
    </location>
</feature>
<dbReference type="GO" id="GO:0055085">
    <property type="term" value="P:transmembrane transport"/>
    <property type="evidence" value="ECO:0007669"/>
    <property type="project" value="InterPro"/>
</dbReference>
<feature type="transmembrane region" description="Helical" evidence="7">
    <location>
        <begin position="143"/>
        <end position="164"/>
    </location>
</feature>
<dbReference type="RefSeq" id="WP_113032516.1">
    <property type="nucleotide sequence ID" value="NZ_QMFB01000011.1"/>
</dbReference>
<feature type="transmembrane region" description="Helical" evidence="7">
    <location>
        <begin position="185"/>
        <end position="210"/>
    </location>
</feature>
<dbReference type="AlphaFoldDB" id="A0A329MI39"/>
<evidence type="ECO:0000256" key="7">
    <source>
        <dbReference type="RuleBase" id="RU363032"/>
    </source>
</evidence>
<feature type="transmembrane region" description="Helical" evidence="7">
    <location>
        <begin position="74"/>
        <end position="98"/>
    </location>
</feature>
<dbReference type="SUPFAM" id="SSF161098">
    <property type="entry name" value="MetI-like"/>
    <property type="match status" value="1"/>
</dbReference>
<evidence type="ECO:0000259" key="8">
    <source>
        <dbReference type="PROSITE" id="PS50928"/>
    </source>
</evidence>
<evidence type="ECO:0000313" key="10">
    <source>
        <dbReference type="Proteomes" id="UP000250369"/>
    </source>
</evidence>
<evidence type="ECO:0000256" key="2">
    <source>
        <dbReference type="ARBA" id="ARBA00022448"/>
    </source>
</evidence>
<dbReference type="GO" id="GO:0005886">
    <property type="term" value="C:plasma membrane"/>
    <property type="evidence" value="ECO:0007669"/>
    <property type="project" value="UniProtKB-SubCell"/>
</dbReference>
<proteinExistence type="inferred from homology"/>
<evidence type="ECO:0000256" key="5">
    <source>
        <dbReference type="ARBA" id="ARBA00022989"/>
    </source>
</evidence>
<dbReference type="CDD" id="cd06261">
    <property type="entry name" value="TM_PBP2"/>
    <property type="match status" value="1"/>
</dbReference>
<evidence type="ECO:0000256" key="4">
    <source>
        <dbReference type="ARBA" id="ARBA00022692"/>
    </source>
</evidence>
<keyword evidence="2 7" id="KW-0813">Transport</keyword>
<comment type="caution">
    <text evidence="9">The sequence shown here is derived from an EMBL/GenBank/DDBJ whole genome shotgun (WGS) entry which is preliminary data.</text>
</comment>
<keyword evidence="10" id="KW-1185">Reference proteome</keyword>
<reference evidence="9 10" key="1">
    <citation type="journal article" date="2009" name="Int. J. Syst. Evol. Microbiol.">
        <title>Paenibacillus contaminans sp. nov., isolated from a contaminated laboratory plate.</title>
        <authorList>
            <person name="Chou J.H."/>
            <person name="Lee J.H."/>
            <person name="Lin M.C."/>
            <person name="Chang P.S."/>
            <person name="Arun A.B."/>
            <person name="Young C.C."/>
            <person name="Chen W.M."/>
        </authorList>
    </citation>
    <scope>NUCLEOTIDE SEQUENCE [LARGE SCALE GENOMIC DNA]</scope>
    <source>
        <strain evidence="9 10">CKOBP-6</strain>
    </source>
</reference>
<dbReference type="Proteomes" id="UP000250369">
    <property type="component" value="Unassembled WGS sequence"/>
</dbReference>
<gene>
    <name evidence="9" type="ORF">DQG23_19300</name>
</gene>
<comment type="similarity">
    <text evidence="7">Belongs to the binding-protein-dependent transport system permease family.</text>
</comment>
<dbReference type="OrthoDB" id="187395at2"/>
<evidence type="ECO:0000313" key="9">
    <source>
        <dbReference type="EMBL" id="RAV19611.1"/>
    </source>
</evidence>
<dbReference type="InterPro" id="IPR000515">
    <property type="entry name" value="MetI-like"/>
</dbReference>
<keyword evidence="3" id="KW-1003">Cell membrane</keyword>
<keyword evidence="4 7" id="KW-0812">Transmembrane</keyword>
<protein>
    <submittedName>
        <fullName evidence="9">Carbohydrate ABC transporter permease</fullName>
    </submittedName>
</protein>
<dbReference type="Gene3D" id="1.10.3720.10">
    <property type="entry name" value="MetI-like"/>
    <property type="match status" value="1"/>
</dbReference>
<organism evidence="9 10">
    <name type="scientific">Paenibacillus contaminans</name>
    <dbReference type="NCBI Taxonomy" id="450362"/>
    <lineage>
        <taxon>Bacteria</taxon>
        <taxon>Bacillati</taxon>
        <taxon>Bacillota</taxon>
        <taxon>Bacilli</taxon>
        <taxon>Bacillales</taxon>
        <taxon>Paenibacillaceae</taxon>
        <taxon>Paenibacillus</taxon>
    </lineage>
</organism>
<evidence type="ECO:0000256" key="3">
    <source>
        <dbReference type="ARBA" id="ARBA00022475"/>
    </source>
</evidence>
<keyword evidence="5 7" id="KW-1133">Transmembrane helix</keyword>
<dbReference type="PANTHER" id="PTHR43744">
    <property type="entry name" value="ABC TRANSPORTER PERMEASE PROTEIN MG189-RELATED-RELATED"/>
    <property type="match status" value="1"/>
</dbReference>
<dbReference type="Pfam" id="PF00528">
    <property type="entry name" value="BPD_transp_1"/>
    <property type="match status" value="1"/>
</dbReference>
<name>A0A329MI39_9BACL</name>
<feature type="transmembrane region" description="Helical" evidence="7">
    <location>
        <begin position="245"/>
        <end position="266"/>
    </location>
</feature>
<dbReference type="PROSITE" id="PS50928">
    <property type="entry name" value="ABC_TM1"/>
    <property type="match status" value="1"/>
</dbReference>
<sequence length="281" mass="31771">MDTAGRRKFHKAVILLLELLLLAYAISLIYPFIWMLINSLKSNKEFFQDIWSLPRQWQWKNYADAWESARIGRFFFNSVWITAIGTFTSVMFAAMPAYVLAKYKFKGSGIVYSLAIVGFLIPSVGTFGPWYLLMQKLGLFNQLGVLIGYTGGIGFYMLVLYSFFKGISWEYAEAAFMDGAGHFRVFLSIMLPLARGGLIAVGTFAFIGIWNDYFQPLILLQNENSYTIAVGLSYLVEEQKYSSNYTVLFAAMWIAVIPVLLVYAVMQEKLISGFTMGGIKG</sequence>
<dbReference type="PANTHER" id="PTHR43744:SF12">
    <property type="entry name" value="ABC TRANSPORTER PERMEASE PROTEIN MG189-RELATED"/>
    <property type="match status" value="1"/>
</dbReference>
<dbReference type="InterPro" id="IPR035906">
    <property type="entry name" value="MetI-like_sf"/>
</dbReference>
<feature type="domain" description="ABC transmembrane type-1" evidence="8">
    <location>
        <begin position="75"/>
        <end position="266"/>
    </location>
</feature>
<accession>A0A329MI39</accession>
<dbReference type="EMBL" id="QMFB01000011">
    <property type="protein sequence ID" value="RAV19611.1"/>
    <property type="molecule type" value="Genomic_DNA"/>
</dbReference>
<comment type="subcellular location">
    <subcellularLocation>
        <location evidence="1 7">Cell membrane</location>
        <topology evidence="1 7">Multi-pass membrane protein</topology>
    </subcellularLocation>
</comment>
<keyword evidence="6 7" id="KW-0472">Membrane</keyword>
<evidence type="ECO:0000256" key="6">
    <source>
        <dbReference type="ARBA" id="ARBA00023136"/>
    </source>
</evidence>